<name>A0AAW1X1E6_RUBAR</name>
<comment type="caution">
    <text evidence="1">The sequence shown here is derived from an EMBL/GenBank/DDBJ whole genome shotgun (WGS) entry which is preliminary data.</text>
</comment>
<accession>A0AAW1X1E6</accession>
<reference evidence="1 2" key="1">
    <citation type="journal article" date="2023" name="G3 (Bethesda)">
        <title>A chromosome-length genome assembly and annotation of blackberry (Rubus argutus, cv. 'Hillquist').</title>
        <authorList>
            <person name="Bruna T."/>
            <person name="Aryal R."/>
            <person name="Dudchenko O."/>
            <person name="Sargent D.J."/>
            <person name="Mead D."/>
            <person name="Buti M."/>
            <person name="Cavallini A."/>
            <person name="Hytonen T."/>
            <person name="Andres J."/>
            <person name="Pham M."/>
            <person name="Weisz D."/>
            <person name="Mascagni F."/>
            <person name="Usai G."/>
            <person name="Natali L."/>
            <person name="Bassil N."/>
            <person name="Fernandez G.E."/>
            <person name="Lomsadze A."/>
            <person name="Armour M."/>
            <person name="Olukolu B."/>
            <person name="Poorten T."/>
            <person name="Britton C."/>
            <person name="Davik J."/>
            <person name="Ashrafi H."/>
            <person name="Aiden E.L."/>
            <person name="Borodovsky M."/>
            <person name="Worthington M."/>
        </authorList>
    </citation>
    <scope>NUCLEOTIDE SEQUENCE [LARGE SCALE GENOMIC DNA]</scope>
    <source>
        <strain evidence="1">PI 553951</strain>
    </source>
</reference>
<evidence type="ECO:0000313" key="2">
    <source>
        <dbReference type="Proteomes" id="UP001457282"/>
    </source>
</evidence>
<dbReference type="EMBL" id="JBEDUW010000004">
    <property type="protein sequence ID" value="KAK9930787.1"/>
    <property type="molecule type" value="Genomic_DNA"/>
</dbReference>
<evidence type="ECO:0000313" key="1">
    <source>
        <dbReference type="EMBL" id="KAK9930787.1"/>
    </source>
</evidence>
<organism evidence="1 2">
    <name type="scientific">Rubus argutus</name>
    <name type="common">Southern blackberry</name>
    <dbReference type="NCBI Taxonomy" id="59490"/>
    <lineage>
        <taxon>Eukaryota</taxon>
        <taxon>Viridiplantae</taxon>
        <taxon>Streptophyta</taxon>
        <taxon>Embryophyta</taxon>
        <taxon>Tracheophyta</taxon>
        <taxon>Spermatophyta</taxon>
        <taxon>Magnoliopsida</taxon>
        <taxon>eudicotyledons</taxon>
        <taxon>Gunneridae</taxon>
        <taxon>Pentapetalae</taxon>
        <taxon>rosids</taxon>
        <taxon>fabids</taxon>
        <taxon>Rosales</taxon>
        <taxon>Rosaceae</taxon>
        <taxon>Rosoideae</taxon>
        <taxon>Rosoideae incertae sedis</taxon>
        <taxon>Rubus</taxon>
    </lineage>
</organism>
<proteinExistence type="predicted"/>
<dbReference type="AlphaFoldDB" id="A0AAW1X1E6"/>
<protein>
    <submittedName>
        <fullName evidence="1">Uncharacterized protein</fullName>
    </submittedName>
</protein>
<gene>
    <name evidence="1" type="ORF">M0R45_018098</name>
</gene>
<sequence length="99" mass="11352">MPPSIPTRAQLDPFQSRRRCVDSTFTAEPVLCVAEPCPQQRCRCHQTPPRARTRVLTHLHCVSMLPTQITHLSPYSCSLFPWSSALFSRRYSLLNREPS</sequence>
<dbReference type="Proteomes" id="UP001457282">
    <property type="component" value="Unassembled WGS sequence"/>
</dbReference>
<keyword evidence="2" id="KW-1185">Reference proteome</keyword>